<sequence length="797" mass="90227">MAAVMVVMMYRGMLSSHWDHYSYTSGLRSGASPDAHHEHEHHHHENEDNHAPAVPERNPVITPRPEPHRHDEHDTIHAKNPPDRLPDGGGGGIPKSASVVHWRKQPEHFPVPTESIIPLPTDPPRQFPKIQHTFDPESPAAKEKREKRLAAVKAETERAWAGYRQYAWMHDELTPLTKRFRDPFCGWAATLVDSLDTLWIMGLKDEFDEAAKAVGDIDFTYTPQRRDIPVFETTIRYLGGLLAAYDVSGGRQGNHPVLLTKAVELAEILMGAFDTPNRMPILYYNWMPDYASQPHRAETASIAELASLSMEFTRLAQLTSENKYYDAVARITNALQDLQDRGTTIPGLFPEKLDLSGCNRTATAERARTLELSGEARLQSDAQSDDRKPPEGYKQQLAKKDLPLPGQPPASSENSAPYSVDGDETASWKCVEQGIEPEGYGYHQYSLGGSQDSAYEYFPKQDLILGGLEPKYRDLYINTVEAAKKWLLYRPMARDGRDVRFTGKVTTSPEGRPPQHAYEATHLACFVGGMFGLGGKMYERPDDVEMARKLADGCVWAYESTASGLMPEIATLVPCESMESCAFNETLWWDRLDSMAATRNRNIVDWEERQRKKKEEQKRREEEENENEKEALQLQEAEAGRRSADASLQGAAAAQVPIPRVPERPDPKPASHEEYVHDKIEAEGIPPGFASINDRRYILRPEAIESVWYMYRITGDPVWQEKGWRMFQAVLKATRTETGHSAVDGVLDPVPRKVDNMESFWLAETLKYYYLLYTTPDVISLDEWVLNTEAHPFRRPS</sequence>
<evidence type="ECO:0000256" key="2">
    <source>
        <dbReference type="ARBA" id="ARBA00004922"/>
    </source>
</evidence>
<dbReference type="InterPro" id="IPR001382">
    <property type="entry name" value="Glyco_hydro_47"/>
</dbReference>
<keyword evidence="5 8" id="KW-1015">Disulfide bond</keyword>
<feature type="compositionally biased region" description="Basic and acidic residues" evidence="10">
    <location>
        <begin position="661"/>
        <end position="672"/>
    </location>
</feature>
<dbReference type="GO" id="GO:0016020">
    <property type="term" value="C:membrane"/>
    <property type="evidence" value="ECO:0007669"/>
    <property type="project" value="InterPro"/>
</dbReference>
<comment type="cofactor">
    <cofactor evidence="1 7">
        <name>Ca(2+)</name>
        <dbReference type="ChEBI" id="CHEBI:29108"/>
    </cofactor>
</comment>
<evidence type="ECO:0000313" key="12">
    <source>
        <dbReference type="Proteomes" id="UP000272025"/>
    </source>
</evidence>
<feature type="compositionally biased region" description="Basic and acidic residues" evidence="10">
    <location>
        <begin position="34"/>
        <end position="50"/>
    </location>
</feature>
<feature type="region of interest" description="Disordered" evidence="10">
    <location>
        <begin position="609"/>
        <end position="672"/>
    </location>
</feature>
<accession>A0A3N2PMS9</accession>
<dbReference type="InterPro" id="IPR036026">
    <property type="entry name" value="Seven-hairpin_glycosidases"/>
</dbReference>
<dbReference type="EMBL" id="ML119060">
    <property type="protein sequence ID" value="ROT35831.1"/>
    <property type="molecule type" value="Genomic_DNA"/>
</dbReference>
<dbReference type="InterPro" id="IPR050749">
    <property type="entry name" value="Glycosyl_Hydrolase_47"/>
</dbReference>
<proteinExistence type="inferred from homology"/>
<dbReference type="RefSeq" id="XP_028463637.1">
    <property type="nucleotide sequence ID" value="XM_028610634.1"/>
</dbReference>
<feature type="active site" description="Proton donor" evidence="6">
    <location>
        <position position="232"/>
    </location>
</feature>
<dbReference type="GeneID" id="39579112"/>
<comment type="pathway">
    <text evidence="2">Protein modification; protein glycosylation.</text>
</comment>
<dbReference type="GO" id="GO:0004571">
    <property type="term" value="F:mannosyl-oligosaccharide 1,2-alpha-mannosidase activity"/>
    <property type="evidence" value="ECO:0007669"/>
    <property type="project" value="InterPro"/>
</dbReference>
<feature type="active site" evidence="6">
    <location>
        <position position="702"/>
    </location>
</feature>
<dbReference type="GO" id="GO:0036503">
    <property type="term" value="P:ERAD pathway"/>
    <property type="evidence" value="ECO:0007669"/>
    <property type="project" value="UniProtKB-ARBA"/>
</dbReference>
<feature type="region of interest" description="Disordered" evidence="10">
    <location>
        <begin position="28"/>
        <end position="96"/>
    </location>
</feature>
<feature type="region of interest" description="Disordered" evidence="10">
    <location>
        <begin position="370"/>
        <end position="423"/>
    </location>
</feature>
<keyword evidence="7" id="KW-0479">Metal-binding</keyword>
<dbReference type="PRINTS" id="PR00747">
    <property type="entry name" value="GLYHDRLASE47"/>
</dbReference>
<evidence type="ECO:0000256" key="10">
    <source>
        <dbReference type="SAM" id="MobiDB-lite"/>
    </source>
</evidence>
<dbReference type="PANTHER" id="PTHR11742:SF103">
    <property type="entry name" value="ENDOPLASMIC RETICULUM MANNOSIDASE MNL2-RELATED"/>
    <property type="match status" value="1"/>
</dbReference>
<dbReference type="STRING" id="1314773.A0A3N2PMS9"/>
<evidence type="ECO:0000256" key="8">
    <source>
        <dbReference type="PIRSR" id="PIRSR601382-3"/>
    </source>
</evidence>
<feature type="compositionally biased region" description="Basic and acidic residues" evidence="10">
    <location>
        <begin position="609"/>
        <end position="622"/>
    </location>
</feature>
<keyword evidence="4 9" id="KW-0378">Hydrolase</keyword>
<dbReference type="InterPro" id="IPR012341">
    <property type="entry name" value="6hp_glycosidase-like_sf"/>
</dbReference>
<feature type="disulfide bond" evidence="8">
    <location>
        <begin position="525"/>
        <end position="554"/>
    </location>
</feature>
<evidence type="ECO:0000256" key="4">
    <source>
        <dbReference type="ARBA" id="ARBA00022801"/>
    </source>
</evidence>
<keyword evidence="7" id="KW-0106">Calcium</keyword>
<dbReference type="PANTHER" id="PTHR11742">
    <property type="entry name" value="MANNOSYL-OLIGOSACCHARIDE ALPHA-1,2-MANNOSIDASE-RELATED"/>
    <property type="match status" value="1"/>
</dbReference>
<feature type="compositionally biased region" description="Low complexity" evidence="10">
    <location>
        <begin position="645"/>
        <end position="655"/>
    </location>
</feature>
<evidence type="ECO:0000256" key="1">
    <source>
        <dbReference type="ARBA" id="ARBA00001913"/>
    </source>
</evidence>
<dbReference type="AlphaFoldDB" id="A0A3N2PMS9"/>
<keyword evidence="9 11" id="KW-0326">Glycosidase</keyword>
<feature type="compositionally biased region" description="Basic and acidic residues" evidence="10">
    <location>
        <begin position="65"/>
        <end position="86"/>
    </location>
</feature>
<evidence type="ECO:0000256" key="9">
    <source>
        <dbReference type="RuleBase" id="RU361193"/>
    </source>
</evidence>
<dbReference type="Gene3D" id="1.50.10.10">
    <property type="match status" value="2"/>
</dbReference>
<evidence type="ECO:0000256" key="3">
    <source>
        <dbReference type="ARBA" id="ARBA00007658"/>
    </source>
</evidence>
<evidence type="ECO:0000256" key="7">
    <source>
        <dbReference type="PIRSR" id="PIRSR601382-2"/>
    </source>
</evidence>
<feature type="active site" evidence="6">
    <location>
        <position position="452"/>
    </location>
</feature>
<dbReference type="Pfam" id="PF01532">
    <property type="entry name" value="Glyco_hydro_47"/>
    <property type="match status" value="1"/>
</dbReference>
<dbReference type="EC" id="3.2.1.-" evidence="9"/>
<evidence type="ECO:0000256" key="5">
    <source>
        <dbReference type="ARBA" id="ARBA00023157"/>
    </source>
</evidence>
<dbReference type="GO" id="GO:0005783">
    <property type="term" value="C:endoplasmic reticulum"/>
    <property type="evidence" value="ECO:0007669"/>
    <property type="project" value="TreeGrafter"/>
</dbReference>
<protein>
    <recommendedName>
        <fullName evidence="9">alpha-1,2-Mannosidase</fullName>
        <ecNumber evidence="9">3.2.1.-</ecNumber>
    </recommendedName>
</protein>
<dbReference type="GO" id="GO:0005975">
    <property type="term" value="P:carbohydrate metabolic process"/>
    <property type="evidence" value="ECO:0007669"/>
    <property type="project" value="InterPro"/>
</dbReference>
<keyword evidence="12" id="KW-1185">Reference proteome</keyword>
<gene>
    <name evidence="11" type="ORF">SODALDRAFT_328224</name>
</gene>
<comment type="similarity">
    <text evidence="3 9">Belongs to the glycosyl hydrolase 47 family.</text>
</comment>
<feature type="active site" description="Proton donor" evidence="6">
    <location>
        <position position="568"/>
    </location>
</feature>
<dbReference type="Proteomes" id="UP000272025">
    <property type="component" value="Unassembled WGS sequence"/>
</dbReference>
<name>A0A3N2PMS9_SODAK</name>
<organism evidence="11 12">
    <name type="scientific">Sodiomyces alkalinus (strain CBS 110278 / VKM F-3762 / F11)</name>
    <name type="common">Alkaliphilic filamentous fungus</name>
    <dbReference type="NCBI Taxonomy" id="1314773"/>
    <lineage>
        <taxon>Eukaryota</taxon>
        <taxon>Fungi</taxon>
        <taxon>Dikarya</taxon>
        <taxon>Ascomycota</taxon>
        <taxon>Pezizomycotina</taxon>
        <taxon>Sordariomycetes</taxon>
        <taxon>Hypocreomycetidae</taxon>
        <taxon>Glomerellales</taxon>
        <taxon>Plectosphaerellaceae</taxon>
        <taxon>Sodiomyces</taxon>
    </lineage>
</organism>
<evidence type="ECO:0000313" key="11">
    <source>
        <dbReference type="EMBL" id="ROT35831.1"/>
    </source>
</evidence>
<reference evidence="11 12" key="1">
    <citation type="journal article" date="2018" name="Mol. Ecol.">
        <title>The obligate alkalophilic soda-lake fungus Sodiomyces alkalinus has shifted to a protein diet.</title>
        <authorList>
            <person name="Grum-Grzhimaylo A.A."/>
            <person name="Falkoski D.L."/>
            <person name="van den Heuvel J."/>
            <person name="Valero-Jimenez C.A."/>
            <person name="Min B."/>
            <person name="Choi I.G."/>
            <person name="Lipzen A."/>
            <person name="Daum C.G."/>
            <person name="Aanen D.K."/>
            <person name="Tsang A."/>
            <person name="Henrissat B."/>
            <person name="Bilanenko E.N."/>
            <person name="de Vries R.P."/>
            <person name="van Kan J.A.L."/>
            <person name="Grigoriev I.V."/>
            <person name="Debets A.J.M."/>
        </authorList>
    </citation>
    <scope>NUCLEOTIDE SEQUENCE [LARGE SCALE GENOMIC DNA]</scope>
    <source>
        <strain evidence="11 12">F11</strain>
    </source>
</reference>
<evidence type="ECO:0000256" key="6">
    <source>
        <dbReference type="PIRSR" id="PIRSR601382-1"/>
    </source>
</evidence>
<dbReference type="SUPFAM" id="SSF48225">
    <property type="entry name" value="Seven-hairpin glycosidases"/>
    <property type="match status" value="1"/>
</dbReference>
<dbReference type="GO" id="GO:0005509">
    <property type="term" value="F:calcium ion binding"/>
    <property type="evidence" value="ECO:0007669"/>
    <property type="project" value="InterPro"/>
</dbReference>
<dbReference type="OrthoDB" id="8118055at2759"/>
<dbReference type="UniPathway" id="UPA00378"/>
<feature type="binding site" evidence="7">
    <location>
        <position position="788"/>
    </location>
    <ligand>
        <name>Ca(2+)</name>
        <dbReference type="ChEBI" id="CHEBI:29108"/>
    </ligand>
</feature>